<comment type="caution">
    <text evidence="2">The sequence shown here is derived from an EMBL/GenBank/DDBJ whole genome shotgun (WGS) entry which is preliminary data.</text>
</comment>
<dbReference type="Proteomes" id="UP001375743">
    <property type="component" value="Unassembled WGS sequence"/>
</dbReference>
<evidence type="ECO:0000313" key="2">
    <source>
        <dbReference type="EMBL" id="MEK0081987.1"/>
    </source>
</evidence>
<keyword evidence="2" id="KW-0808">Transferase</keyword>
<dbReference type="RefSeq" id="WP_418157844.1">
    <property type="nucleotide sequence ID" value="NZ_JBBLZC010000002.1"/>
</dbReference>
<keyword evidence="2" id="KW-0489">Methyltransferase</keyword>
<keyword evidence="3" id="KW-1185">Reference proteome</keyword>
<dbReference type="CDD" id="cd02440">
    <property type="entry name" value="AdoMet_MTases"/>
    <property type="match status" value="1"/>
</dbReference>
<proteinExistence type="predicted"/>
<dbReference type="InterPro" id="IPR013216">
    <property type="entry name" value="Methyltransf_11"/>
</dbReference>
<dbReference type="SUPFAM" id="SSF53335">
    <property type="entry name" value="S-adenosyl-L-methionine-dependent methyltransferases"/>
    <property type="match status" value="1"/>
</dbReference>
<organism evidence="2 3">
    <name type="scientific">Benzoatithermus flavus</name>
    <dbReference type="NCBI Taxonomy" id="3108223"/>
    <lineage>
        <taxon>Bacteria</taxon>
        <taxon>Pseudomonadati</taxon>
        <taxon>Pseudomonadota</taxon>
        <taxon>Alphaproteobacteria</taxon>
        <taxon>Geminicoccales</taxon>
        <taxon>Geminicoccaceae</taxon>
        <taxon>Benzoatithermus</taxon>
    </lineage>
</organism>
<dbReference type="Pfam" id="PF08241">
    <property type="entry name" value="Methyltransf_11"/>
    <property type="match status" value="1"/>
</dbReference>
<dbReference type="EMBL" id="JBBLZC010000002">
    <property type="protein sequence ID" value="MEK0081987.1"/>
    <property type="molecule type" value="Genomic_DNA"/>
</dbReference>
<reference evidence="2 3" key="1">
    <citation type="submission" date="2024-01" db="EMBL/GenBank/DDBJ databases">
        <title>Multi-omics insights into the function and evolution of sodium benzoate biodegradation pathways in Benzoatithermus flavus gen. nov., sp. nov. from hot spring.</title>
        <authorList>
            <person name="Hu C.-J."/>
            <person name="Li W.-J."/>
        </authorList>
    </citation>
    <scope>NUCLEOTIDE SEQUENCE [LARGE SCALE GENOMIC DNA]</scope>
    <source>
        <strain evidence="2 3">SYSU G07066</strain>
    </source>
</reference>
<feature type="domain" description="Methyltransferase type 11" evidence="1">
    <location>
        <begin position="47"/>
        <end position="140"/>
    </location>
</feature>
<dbReference type="Gene3D" id="3.40.50.150">
    <property type="entry name" value="Vaccinia Virus protein VP39"/>
    <property type="match status" value="1"/>
</dbReference>
<dbReference type="InterPro" id="IPR029063">
    <property type="entry name" value="SAM-dependent_MTases_sf"/>
</dbReference>
<evidence type="ECO:0000259" key="1">
    <source>
        <dbReference type="Pfam" id="PF08241"/>
    </source>
</evidence>
<evidence type="ECO:0000313" key="3">
    <source>
        <dbReference type="Proteomes" id="UP001375743"/>
    </source>
</evidence>
<name>A0ABU8XLC9_9PROT</name>
<dbReference type="GO" id="GO:0032259">
    <property type="term" value="P:methylation"/>
    <property type="evidence" value="ECO:0007669"/>
    <property type="project" value="UniProtKB-KW"/>
</dbReference>
<dbReference type="GO" id="GO:0008168">
    <property type="term" value="F:methyltransferase activity"/>
    <property type="evidence" value="ECO:0007669"/>
    <property type="project" value="UniProtKB-KW"/>
</dbReference>
<dbReference type="PANTHER" id="PTHR43861:SF1">
    <property type="entry name" value="TRANS-ACONITATE 2-METHYLTRANSFERASE"/>
    <property type="match status" value="1"/>
</dbReference>
<gene>
    <name evidence="2" type="ORF">U1T56_02400</name>
</gene>
<dbReference type="PANTHER" id="PTHR43861">
    <property type="entry name" value="TRANS-ACONITATE 2-METHYLTRANSFERASE-RELATED"/>
    <property type="match status" value="1"/>
</dbReference>
<accession>A0ABU8XLC9</accession>
<sequence length="216" mass="23486">MTTLLPPREGYDSWAATYDTQENATRDLDAAVLRLTDLPLDGASVIELGAGTGKNTAWLATRTASVLALDLSPGMLTRARERVPAAHVRFLLHDITRPWPVGDCSADLVVGNLVLEHVADLRPVMTEAARALRPGGLLFLGELHPYRQLLGARARFQAGDALALIEAHRHGVSDYVNTALAAGFDLVRLGEWQESPTGPVPATDRPRLLTALFRRR</sequence>
<protein>
    <submittedName>
        <fullName evidence="2">Class I SAM-dependent methyltransferase</fullName>
    </submittedName>
</protein>